<dbReference type="AlphaFoldDB" id="A0A2P2J1J3"/>
<accession>A0A2P2J1J3</accession>
<organism evidence="2">
    <name type="scientific">Rhizophora mucronata</name>
    <name type="common">Asiatic mangrove</name>
    <dbReference type="NCBI Taxonomy" id="61149"/>
    <lineage>
        <taxon>Eukaryota</taxon>
        <taxon>Viridiplantae</taxon>
        <taxon>Streptophyta</taxon>
        <taxon>Embryophyta</taxon>
        <taxon>Tracheophyta</taxon>
        <taxon>Spermatophyta</taxon>
        <taxon>Magnoliopsida</taxon>
        <taxon>eudicotyledons</taxon>
        <taxon>Gunneridae</taxon>
        <taxon>Pentapetalae</taxon>
        <taxon>rosids</taxon>
        <taxon>fabids</taxon>
        <taxon>Malpighiales</taxon>
        <taxon>Rhizophoraceae</taxon>
        <taxon>Rhizophora</taxon>
    </lineage>
</organism>
<feature type="compositionally biased region" description="Basic and acidic residues" evidence="1">
    <location>
        <begin position="21"/>
        <end position="36"/>
    </location>
</feature>
<proteinExistence type="predicted"/>
<protein>
    <submittedName>
        <fullName evidence="2">Uncharacterized protein</fullName>
    </submittedName>
</protein>
<evidence type="ECO:0000256" key="1">
    <source>
        <dbReference type="SAM" id="MobiDB-lite"/>
    </source>
</evidence>
<name>A0A2P2J1J3_RHIMU</name>
<feature type="region of interest" description="Disordered" evidence="1">
    <location>
        <begin position="1"/>
        <end position="36"/>
    </location>
</feature>
<reference evidence="2" key="1">
    <citation type="submission" date="2018-02" db="EMBL/GenBank/DDBJ databases">
        <title>Rhizophora mucronata_Transcriptome.</title>
        <authorList>
            <person name="Meera S.P."/>
            <person name="Sreeshan A."/>
            <person name="Augustine A."/>
        </authorList>
    </citation>
    <scope>NUCLEOTIDE SEQUENCE</scope>
    <source>
        <tissue evidence="2">Leaf</tissue>
    </source>
</reference>
<evidence type="ECO:0000313" key="2">
    <source>
        <dbReference type="EMBL" id="MBW87349.1"/>
    </source>
</evidence>
<dbReference type="EMBL" id="GGEC01006866">
    <property type="protein sequence ID" value="MBW87349.1"/>
    <property type="molecule type" value="Transcribed_RNA"/>
</dbReference>
<sequence length="36" mass="4118">MFVGKGQPITNNQAKVKRSKLKETNEKGRKKGTWDN</sequence>